<feature type="signal peptide" evidence="6">
    <location>
        <begin position="1"/>
        <end position="20"/>
    </location>
</feature>
<accession>A0A936YRT5</accession>
<dbReference type="InterPro" id="IPR011250">
    <property type="entry name" value="OMP/PagP_B-barrel"/>
</dbReference>
<dbReference type="EMBL" id="JAEQNC010000003">
    <property type="protein sequence ID" value="MBL0371626.1"/>
    <property type="molecule type" value="Genomic_DNA"/>
</dbReference>
<evidence type="ECO:0000256" key="1">
    <source>
        <dbReference type="ARBA" id="ARBA00004442"/>
    </source>
</evidence>
<evidence type="ECO:0000256" key="3">
    <source>
        <dbReference type="ARBA" id="ARBA00023136"/>
    </source>
</evidence>
<comment type="caution">
    <text evidence="8">The sequence shown here is derived from an EMBL/GenBank/DDBJ whole genome shotgun (WGS) entry which is preliminary data.</text>
</comment>
<dbReference type="GO" id="GO:0009279">
    <property type="term" value="C:cell outer membrane"/>
    <property type="evidence" value="ECO:0007669"/>
    <property type="project" value="UniProtKB-SubCell"/>
</dbReference>
<name>A0A936YRT5_9HYPH</name>
<proteinExistence type="inferred from homology"/>
<organism evidence="8 9">
    <name type="scientific">Rhizobium setariae</name>
    <dbReference type="NCBI Taxonomy" id="2801340"/>
    <lineage>
        <taxon>Bacteria</taxon>
        <taxon>Pseudomonadati</taxon>
        <taxon>Pseudomonadota</taxon>
        <taxon>Alphaproteobacteria</taxon>
        <taxon>Hyphomicrobiales</taxon>
        <taxon>Rhizobiaceae</taxon>
        <taxon>Rhizobium/Agrobacterium group</taxon>
        <taxon>Rhizobium</taxon>
    </lineage>
</organism>
<evidence type="ECO:0000256" key="4">
    <source>
        <dbReference type="ARBA" id="ARBA00023237"/>
    </source>
</evidence>
<dbReference type="InterPro" id="IPR027385">
    <property type="entry name" value="Beta-barrel_OMP"/>
</dbReference>
<comment type="subcellular location">
    <subcellularLocation>
        <location evidence="1">Cell outer membrane</location>
    </subcellularLocation>
</comment>
<keyword evidence="2 6" id="KW-0732">Signal</keyword>
<feature type="domain" description="Outer membrane protein beta-barrel" evidence="7">
    <location>
        <begin position="30"/>
        <end position="230"/>
    </location>
</feature>
<sequence>MKIIAISTLLVNLIATNALADELKSDAPFNWTGSYLGAQGGYAWGNSTGGGVFLLAPGSDVFGDIDPKGALGGIYAGYNFQLDNRLVIGIEGDINYSRVKGASVLSLNGTPLPPNKMSAEMDWNASIRGRAGYAIDRFLPYATAGVAFGKYAITPNYALTDPLSDSTVQSGLTIGAGLEYAITDRLITRFEYRYTDFGDASYKIPGFKGLFESKVDLKTQDIKVGLSYKF</sequence>
<dbReference type="AlphaFoldDB" id="A0A936YRT5"/>
<dbReference type="PANTHER" id="PTHR34001:SF3">
    <property type="entry name" value="BLL7405 PROTEIN"/>
    <property type="match status" value="1"/>
</dbReference>
<dbReference type="InterPro" id="IPR051692">
    <property type="entry name" value="OMP-like"/>
</dbReference>
<dbReference type="Pfam" id="PF13505">
    <property type="entry name" value="OMP_b-brl"/>
    <property type="match status" value="1"/>
</dbReference>
<evidence type="ECO:0000256" key="2">
    <source>
        <dbReference type="ARBA" id="ARBA00022729"/>
    </source>
</evidence>
<dbReference type="Proteomes" id="UP000633219">
    <property type="component" value="Unassembled WGS sequence"/>
</dbReference>
<feature type="chain" id="PRO_5037185531" evidence="6">
    <location>
        <begin position="21"/>
        <end position="230"/>
    </location>
</feature>
<keyword evidence="4" id="KW-0998">Cell outer membrane</keyword>
<evidence type="ECO:0000313" key="8">
    <source>
        <dbReference type="EMBL" id="MBL0371626.1"/>
    </source>
</evidence>
<keyword evidence="3" id="KW-0472">Membrane</keyword>
<evidence type="ECO:0000259" key="7">
    <source>
        <dbReference type="Pfam" id="PF13505"/>
    </source>
</evidence>
<protein>
    <submittedName>
        <fullName evidence="8">Porin family protein</fullName>
    </submittedName>
</protein>
<dbReference type="RefSeq" id="WP_201654774.1">
    <property type="nucleotide sequence ID" value="NZ_JAEQNC010000003.1"/>
</dbReference>
<evidence type="ECO:0000256" key="5">
    <source>
        <dbReference type="ARBA" id="ARBA00038306"/>
    </source>
</evidence>
<dbReference type="Gene3D" id="2.40.160.20">
    <property type="match status" value="1"/>
</dbReference>
<keyword evidence="9" id="KW-1185">Reference proteome</keyword>
<evidence type="ECO:0000256" key="6">
    <source>
        <dbReference type="SAM" id="SignalP"/>
    </source>
</evidence>
<dbReference type="PANTHER" id="PTHR34001">
    <property type="entry name" value="BLL7405 PROTEIN"/>
    <property type="match status" value="1"/>
</dbReference>
<reference evidence="8" key="1">
    <citation type="submission" date="2021-01" db="EMBL/GenBank/DDBJ databases">
        <title>Rhizobium sp. strain KVB221 16S ribosomal RNA gene Genome sequencing and assembly.</title>
        <authorList>
            <person name="Kang M."/>
        </authorList>
    </citation>
    <scope>NUCLEOTIDE SEQUENCE</scope>
    <source>
        <strain evidence="8">KVB221</strain>
    </source>
</reference>
<gene>
    <name evidence="8" type="ORF">JJB09_06270</name>
</gene>
<comment type="similarity">
    <text evidence="5">Belongs to the Omp25/RopB family.</text>
</comment>
<dbReference type="SUPFAM" id="SSF56925">
    <property type="entry name" value="OMPA-like"/>
    <property type="match status" value="1"/>
</dbReference>
<evidence type="ECO:0000313" key="9">
    <source>
        <dbReference type="Proteomes" id="UP000633219"/>
    </source>
</evidence>